<organism evidence="2 3">
    <name type="scientific">Ktedonospora formicarum</name>
    <dbReference type="NCBI Taxonomy" id="2778364"/>
    <lineage>
        <taxon>Bacteria</taxon>
        <taxon>Bacillati</taxon>
        <taxon>Chloroflexota</taxon>
        <taxon>Ktedonobacteria</taxon>
        <taxon>Ktedonobacterales</taxon>
        <taxon>Ktedonobacteraceae</taxon>
        <taxon>Ktedonospora</taxon>
    </lineage>
</organism>
<reference evidence="2" key="1">
    <citation type="submission" date="2020-10" db="EMBL/GenBank/DDBJ databases">
        <title>Taxonomic study of unclassified bacteria belonging to the class Ktedonobacteria.</title>
        <authorList>
            <person name="Yabe S."/>
            <person name="Wang C.M."/>
            <person name="Zheng Y."/>
            <person name="Sakai Y."/>
            <person name="Cavaletti L."/>
            <person name="Monciardini P."/>
            <person name="Donadio S."/>
        </authorList>
    </citation>
    <scope>NUCLEOTIDE SEQUENCE</scope>
    <source>
        <strain evidence="2">SOSP1-1</strain>
    </source>
</reference>
<sequence>MKELIDTSAANICACANLRRTDLVVSQFYDGMLAPSGLSALQFSILCAIDTFDSITTNRLIKIIGMDRGTLSRHLKVLANEDFISFEAGNDLYTMPLSMTPEGLLVLEDAWPLWQKAQNYIENNFGLSRFETLLNELQAVRTVLTSAL</sequence>
<dbReference type="GO" id="GO:0003700">
    <property type="term" value="F:DNA-binding transcription factor activity"/>
    <property type="evidence" value="ECO:0007669"/>
    <property type="project" value="InterPro"/>
</dbReference>
<dbReference type="EMBL" id="BNJF01000003">
    <property type="protein sequence ID" value="GHO48036.1"/>
    <property type="molecule type" value="Genomic_DNA"/>
</dbReference>
<dbReference type="InterPro" id="IPR000835">
    <property type="entry name" value="HTH_MarR-typ"/>
</dbReference>
<dbReference type="RefSeq" id="WP_220197250.1">
    <property type="nucleotide sequence ID" value="NZ_BNJF01000003.1"/>
</dbReference>
<proteinExistence type="predicted"/>
<evidence type="ECO:0000313" key="3">
    <source>
        <dbReference type="Proteomes" id="UP000612362"/>
    </source>
</evidence>
<dbReference type="AlphaFoldDB" id="A0A8J3I3D3"/>
<accession>A0A8J3I3D3</accession>
<evidence type="ECO:0000313" key="2">
    <source>
        <dbReference type="EMBL" id="GHO48036.1"/>
    </source>
</evidence>
<dbReference type="Pfam" id="PF01047">
    <property type="entry name" value="MarR"/>
    <property type="match status" value="1"/>
</dbReference>
<dbReference type="Proteomes" id="UP000612362">
    <property type="component" value="Unassembled WGS sequence"/>
</dbReference>
<gene>
    <name evidence="2" type="ORF">KSX_61990</name>
</gene>
<dbReference type="InterPro" id="IPR036390">
    <property type="entry name" value="WH_DNA-bd_sf"/>
</dbReference>
<protein>
    <submittedName>
        <fullName evidence="2">MarR family transcriptional regulator</fullName>
    </submittedName>
</protein>
<evidence type="ECO:0000259" key="1">
    <source>
        <dbReference type="SMART" id="SM00347"/>
    </source>
</evidence>
<name>A0A8J3I3D3_9CHLR</name>
<feature type="domain" description="HTH marR-type" evidence="1">
    <location>
        <begin position="31"/>
        <end position="130"/>
    </location>
</feature>
<dbReference type="SMART" id="SM00347">
    <property type="entry name" value="HTH_MARR"/>
    <property type="match status" value="1"/>
</dbReference>
<dbReference type="InterPro" id="IPR036388">
    <property type="entry name" value="WH-like_DNA-bd_sf"/>
</dbReference>
<dbReference type="Gene3D" id="1.10.10.10">
    <property type="entry name" value="Winged helix-like DNA-binding domain superfamily/Winged helix DNA-binding domain"/>
    <property type="match status" value="1"/>
</dbReference>
<keyword evidence="3" id="KW-1185">Reference proteome</keyword>
<comment type="caution">
    <text evidence="2">The sequence shown here is derived from an EMBL/GenBank/DDBJ whole genome shotgun (WGS) entry which is preliminary data.</text>
</comment>
<dbReference type="SUPFAM" id="SSF46785">
    <property type="entry name" value="Winged helix' DNA-binding domain"/>
    <property type="match status" value="1"/>
</dbReference>